<organism evidence="1">
    <name type="scientific">marine sediment metagenome</name>
    <dbReference type="NCBI Taxonomy" id="412755"/>
    <lineage>
        <taxon>unclassified sequences</taxon>
        <taxon>metagenomes</taxon>
        <taxon>ecological metagenomes</taxon>
    </lineage>
</organism>
<proteinExistence type="predicted"/>
<dbReference type="AlphaFoldDB" id="A0A0F9CJV8"/>
<name>A0A0F9CJV8_9ZZZZ</name>
<gene>
    <name evidence="1" type="ORF">LCGC14_2392600</name>
</gene>
<evidence type="ECO:0000313" key="1">
    <source>
        <dbReference type="EMBL" id="KKL26707.1"/>
    </source>
</evidence>
<sequence>MLNLVDGPCKGSYMVKRAPVFLRAVKGKDNAGNTDVLDQVEDTPSTAESVYVYQLQGEAGWIHLQLSPRSRSGFYALGEYKYLPDVDGEALRDNGAWQAWATARLEEVKSSPQ</sequence>
<reference evidence="1" key="1">
    <citation type="journal article" date="2015" name="Nature">
        <title>Complex archaea that bridge the gap between prokaryotes and eukaryotes.</title>
        <authorList>
            <person name="Spang A."/>
            <person name="Saw J.H."/>
            <person name="Jorgensen S.L."/>
            <person name="Zaremba-Niedzwiedzka K."/>
            <person name="Martijn J."/>
            <person name="Lind A.E."/>
            <person name="van Eijk R."/>
            <person name="Schleper C."/>
            <person name="Guy L."/>
            <person name="Ettema T.J."/>
        </authorList>
    </citation>
    <scope>NUCLEOTIDE SEQUENCE</scope>
</reference>
<dbReference type="EMBL" id="LAZR01035738">
    <property type="protein sequence ID" value="KKL26707.1"/>
    <property type="molecule type" value="Genomic_DNA"/>
</dbReference>
<accession>A0A0F9CJV8</accession>
<comment type="caution">
    <text evidence="1">The sequence shown here is derived from an EMBL/GenBank/DDBJ whole genome shotgun (WGS) entry which is preliminary data.</text>
</comment>
<protein>
    <submittedName>
        <fullName evidence="1">Uncharacterized protein</fullName>
    </submittedName>
</protein>